<dbReference type="EMBL" id="FWXV01000014">
    <property type="protein sequence ID" value="SMD26446.1"/>
    <property type="molecule type" value="Genomic_DNA"/>
</dbReference>
<evidence type="ECO:0000313" key="1">
    <source>
        <dbReference type="EMBL" id="SMD26446.1"/>
    </source>
</evidence>
<keyword evidence="2" id="KW-1185">Reference proteome</keyword>
<name>A0A1W2FXS7_KIBAR</name>
<sequence length="84" mass="9297">MCWRTFASMFSAGGSGVDFVLRTKDYFSEDIESRFDIVSRDPRGVARSEPVMCSRELRENGPTTYCTAKTWTSSGAERCKGGGP</sequence>
<proteinExistence type="predicted"/>
<protein>
    <submittedName>
        <fullName evidence="1">Uncharacterized protein</fullName>
    </submittedName>
</protein>
<reference evidence="1 2" key="1">
    <citation type="submission" date="2017-04" db="EMBL/GenBank/DDBJ databases">
        <authorList>
            <person name="Afonso C.L."/>
            <person name="Miller P.J."/>
            <person name="Scott M.A."/>
            <person name="Spackman E."/>
            <person name="Goraichik I."/>
            <person name="Dimitrov K.M."/>
            <person name="Suarez D.L."/>
            <person name="Swayne D.E."/>
        </authorList>
    </citation>
    <scope>NUCLEOTIDE SEQUENCE [LARGE SCALE GENOMIC DNA]</scope>
    <source>
        <strain evidence="1 2">DSM 43828</strain>
    </source>
</reference>
<evidence type="ECO:0000313" key="2">
    <source>
        <dbReference type="Proteomes" id="UP000192674"/>
    </source>
</evidence>
<organism evidence="1 2">
    <name type="scientific">Kibdelosporangium aridum</name>
    <dbReference type="NCBI Taxonomy" id="2030"/>
    <lineage>
        <taxon>Bacteria</taxon>
        <taxon>Bacillati</taxon>
        <taxon>Actinomycetota</taxon>
        <taxon>Actinomycetes</taxon>
        <taxon>Pseudonocardiales</taxon>
        <taxon>Pseudonocardiaceae</taxon>
        <taxon>Kibdelosporangium</taxon>
    </lineage>
</organism>
<gene>
    <name evidence="1" type="ORF">SAMN05661093_10029</name>
</gene>
<dbReference type="Proteomes" id="UP000192674">
    <property type="component" value="Unassembled WGS sequence"/>
</dbReference>
<accession>A0A1W2FXS7</accession>
<dbReference type="AlphaFoldDB" id="A0A1W2FXS7"/>